<evidence type="ECO:0000256" key="1">
    <source>
        <dbReference type="SAM" id="Phobius"/>
    </source>
</evidence>
<protein>
    <submittedName>
        <fullName evidence="2">Uncharacterized protein</fullName>
    </submittedName>
</protein>
<comment type="caution">
    <text evidence="2">The sequence shown here is derived from an EMBL/GenBank/DDBJ whole genome shotgun (WGS) entry which is preliminary data.</text>
</comment>
<evidence type="ECO:0000313" key="3">
    <source>
        <dbReference type="Proteomes" id="UP000642920"/>
    </source>
</evidence>
<dbReference type="AlphaFoldDB" id="A0A937AGI2"/>
<sequence length="68" mass="7956">MKKLIWPISVTSFIALLYLISIALNFPYPFISILFGALPLFTVWMVIRILKDGRHCGKTFDEDFYEIK</sequence>
<dbReference type="RefSeq" id="WP_201921833.1">
    <property type="nucleotide sequence ID" value="NZ_JAERQG010000003.1"/>
</dbReference>
<reference evidence="2" key="1">
    <citation type="submission" date="2021-01" db="EMBL/GenBank/DDBJ databases">
        <title>Marivirga sp. nov., isolated from intertidal surface sediments.</title>
        <authorList>
            <person name="Zhang M."/>
        </authorList>
    </citation>
    <scope>NUCLEOTIDE SEQUENCE</scope>
    <source>
        <strain evidence="2">SM1354</strain>
    </source>
</reference>
<evidence type="ECO:0000313" key="2">
    <source>
        <dbReference type="EMBL" id="MBL0766049.1"/>
    </source>
</evidence>
<keyword evidence="1" id="KW-0812">Transmembrane</keyword>
<keyword evidence="1" id="KW-1133">Transmembrane helix</keyword>
<dbReference type="EMBL" id="JAERQG010000003">
    <property type="protein sequence ID" value="MBL0766049.1"/>
    <property type="molecule type" value="Genomic_DNA"/>
</dbReference>
<gene>
    <name evidence="2" type="ORF">JKP34_12355</name>
</gene>
<name>A0A937AGI2_9BACT</name>
<keyword evidence="3" id="KW-1185">Reference proteome</keyword>
<keyword evidence="1" id="KW-0472">Membrane</keyword>
<organism evidence="2 3">
    <name type="scientific">Marivirga atlantica</name>
    <dbReference type="NCBI Taxonomy" id="1548457"/>
    <lineage>
        <taxon>Bacteria</taxon>
        <taxon>Pseudomonadati</taxon>
        <taxon>Bacteroidota</taxon>
        <taxon>Cytophagia</taxon>
        <taxon>Cytophagales</taxon>
        <taxon>Marivirgaceae</taxon>
        <taxon>Marivirga</taxon>
    </lineage>
</organism>
<accession>A0A937AGI2</accession>
<feature type="transmembrane region" description="Helical" evidence="1">
    <location>
        <begin position="30"/>
        <end position="50"/>
    </location>
</feature>
<feature type="transmembrane region" description="Helical" evidence="1">
    <location>
        <begin position="5"/>
        <end position="24"/>
    </location>
</feature>
<proteinExistence type="predicted"/>
<dbReference type="Proteomes" id="UP000642920">
    <property type="component" value="Unassembled WGS sequence"/>
</dbReference>